<gene>
    <name evidence="3" type="ORF">K504DRAFT_380734</name>
</gene>
<organism evidence="3 4">
    <name type="scientific">Pleomassaria siparia CBS 279.74</name>
    <dbReference type="NCBI Taxonomy" id="1314801"/>
    <lineage>
        <taxon>Eukaryota</taxon>
        <taxon>Fungi</taxon>
        <taxon>Dikarya</taxon>
        <taxon>Ascomycota</taxon>
        <taxon>Pezizomycotina</taxon>
        <taxon>Dothideomycetes</taxon>
        <taxon>Pleosporomycetidae</taxon>
        <taxon>Pleosporales</taxon>
        <taxon>Pleomassariaceae</taxon>
        <taxon>Pleomassaria</taxon>
    </lineage>
</organism>
<dbReference type="OrthoDB" id="3886346at2759"/>
<evidence type="ECO:0000256" key="2">
    <source>
        <dbReference type="SAM" id="MobiDB-lite"/>
    </source>
</evidence>
<protein>
    <submittedName>
        <fullName evidence="3">Uncharacterized protein</fullName>
    </submittedName>
</protein>
<feature type="region of interest" description="Disordered" evidence="2">
    <location>
        <begin position="174"/>
        <end position="199"/>
    </location>
</feature>
<keyword evidence="4" id="KW-1185">Reference proteome</keyword>
<dbReference type="AlphaFoldDB" id="A0A6G1K7C1"/>
<feature type="coiled-coil region" evidence="1">
    <location>
        <begin position="236"/>
        <end position="263"/>
    </location>
</feature>
<name>A0A6G1K7C1_9PLEO</name>
<accession>A0A6G1K7C1</accession>
<reference evidence="3" key="1">
    <citation type="journal article" date="2020" name="Stud. Mycol.">
        <title>101 Dothideomycetes genomes: a test case for predicting lifestyles and emergence of pathogens.</title>
        <authorList>
            <person name="Haridas S."/>
            <person name="Albert R."/>
            <person name="Binder M."/>
            <person name="Bloem J."/>
            <person name="Labutti K."/>
            <person name="Salamov A."/>
            <person name="Andreopoulos B."/>
            <person name="Baker S."/>
            <person name="Barry K."/>
            <person name="Bills G."/>
            <person name="Bluhm B."/>
            <person name="Cannon C."/>
            <person name="Castanera R."/>
            <person name="Culley D."/>
            <person name="Daum C."/>
            <person name="Ezra D."/>
            <person name="Gonzalez J."/>
            <person name="Henrissat B."/>
            <person name="Kuo A."/>
            <person name="Liang C."/>
            <person name="Lipzen A."/>
            <person name="Lutzoni F."/>
            <person name="Magnuson J."/>
            <person name="Mondo S."/>
            <person name="Nolan M."/>
            <person name="Ohm R."/>
            <person name="Pangilinan J."/>
            <person name="Park H.-J."/>
            <person name="Ramirez L."/>
            <person name="Alfaro M."/>
            <person name="Sun H."/>
            <person name="Tritt A."/>
            <person name="Yoshinaga Y."/>
            <person name="Zwiers L.-H."/>
            <person name="Turgeon B."/>
            <person name="Goodwin S."/>
            <person name="Spatafora J."/>
            <person name="Crous P."/>
            <person name="Grigoriev I."/>
        </authorList>
    </citation>
    <scope>NUCLEOTIDE SEQUENCE</scope>
    <source>
        <strain evidence="3">CBS 279.74</strain>
    </source>
</reference>
<dbReference type="Proteomes" id="UP000799428">
    <property type="component" value="Unassembled WGS sequence"/>
</dbReference>
<dbReference type="EMBL" id="MU005771">
    <property type="protein sequence ID" value="KAF2708786.1"/>
    <property type="molecule type" value="Genomic_DNA"/>
</dbReference>
<proteinExistence type="predicted"/>
<keyword evidence="1" id="KW-0175">Coiled coil</keyword>
<evidence type="ECO:0000313" key="4">
    <source>
        <dbReference type="Proteomes" id="UP000799428"/>
    </source>
</evidence>
<evidence type="ECO:0000313" key="3">
    <source>
        <dbReference type="EMBL" id="KAF2708786.1"/>
    </source>
</evidence>
<evidence type="ECO:0000256" key="1">
    <source>
        <dbReference type="SAM" id="Coils"/>
    </source>
</evidence>
<sequence length="325" mass="35996">MSDIEKAFTFLHDNIPSWFTNVNEIEEKVTQLLSERKVPVTQSMPIKRRTGSVESIRDIQDTVEDANPSTTAQQNLYNGRKRKTPSILSRASGPSKYRSRVMIVVQYDGEVQKSFETLVRSIGTGRNMLRKGKMVARMEALAEMAGPDDADDTDDSGDDAIMAKIGYRHRAALPSMRPRGPMRGVGSESKGPSSGTSVELFDSTDKALEHAQGLCERAAHQALRDGNCRKEMDGVRKHLEGVLEAANKEVEKYNARKDKESSLDELETQSLPPSVVLPAKPILPTIRSDPAAAHTTLKAVEIEVDDDEFDDVDFVMPPIRLTSRV</sequence>